<dbReference type="EMBL" id="ML976750">
    <property type="protein sequence ID" value="KAF1966161.1"/>
    <property type="molecule type" value="Genomic_DNA"/>
</dbReference>
<evidence type="ECO:0000256" key="3">
    <source>
        <dbReference type="ARBA" id="ARBA00022801"/>
    </source>
</evidence>
<feature type="compositionally biased region" description="Basic and acidic residues" evidence="5">
    <location>
        <begin position="1"/>
        <end position="14"/>
    </location>
</feature>
<evidence type="ECO:0000256" key="1">
    <source>
        <dbReference type="ARBA" id="ARBA00005234"/>
    </source>
</evidence>
<dbReference type="InterPro" id="IPR003653">
    <property type="entry name" value="Peptidase_C48_C"/>
</dbReference>
<dbReference type="Pfam" id="PF02902">
    <property type="entry name" value="Peptidase_C48"/>
    <property type="match status" value="1"/>
</dbReference>
<accession>A0A6A5UMK1</accession>
<dbReference type="AlphaFoldDB" id="A0A6A5UMK1"/>
<keyword evidence="4" id="KW-0788">Thiol protease</keyword>
<sequence length="683" mass="75954">MPEKRPADESEELRAPSTTMTEHPGAATEPLGAAAWYFSTVGRYVRNLLALPFRAAAGYFLQPQEIRVETVIREDGALKKRLVDARADSPSTPTSAGSSRTSPVHTSPSQRVAPQPGSRWRQRCQAAAEAAERRRLVTASMPVSPLVAHMARAKERAAARTGLLANSNINAPGITRPSFEKKISASVKSIHTPEGPASRPGRHVRFDDWEEVKTFSVPASPVLDEIYVDHEVNDVVEEYIQKKFEFLRREKRAALNADVDSESSDFKEEVGTPPHYSSPVQQLLPSMALIRELFERNEALAQQPQQEEKDSVIEEYESEDKELRANTLFNSLRLRPDDSMDEVDGPSLEYNDYMSNDIHHDSSSEFKEFVGEESSSEFKELVSSPPRASTPLDQSMRYLELAQDFLDGDVLVTSTPPPSSPVAAAPHTPSATPLVAPLTASECETLHKIAQQNATNDKAIVAELLATELTTHDFGTILPTMFKGHANGWLNDKIIDEYLELLVQHVKKKEGYVHIRGKDGVAPPVHAFKSQWFLSMTQNSGSTVRWARPANLSDTKLLQCNVVLIPVCDNLHWRLVAIKPKLRRIEYYDSLHGSGVKYTGAALDWVKGVLKGHFVQSEWSISEHQKSEEQVNARDCGIFTLLNALVLLRGEEHSRVQVTDGMDDARLRVAMSLIMGHVTTEMS</sequence>
<dbReference type="OrthoDB" id="1939479at2759"/>
<dbReference type="GO" id="GO:0006508">
    <property type="term" value="P:proteolysis"/>
    <property type="evidence" value="ECO:0007669"/>
    <property type="project" value="UniProtKB-KW"/>
</dbReference>
<dbReference type="PROSITE" id="PS50600">
    <property type="entry name" value="ULP_PROTEASE"/>
    <property type="match status" value="1"/>
</dbReference>
<evidence type="ECO:0000256" key="2">
    <source>
        <dbReference type="ARBA" id="ARBA00022670"/>
    </source>
</evidence>
<feature type="region of interest" description="Disordered" evidence="5">
    <location>
        <begin position="1"/>
        <end position="26"/>
    </location>
</feature>
<evidence type="ECO:0000256" key="4">
    <source>
        <dbReference type="ARBA" id="ARBA00022807"/>
    </source>
</evidence>
<comment type="similarity">
    <text evidence="1">Belongs to the peptidase C48 family.</text>
</comment>
<organism evidence="7 8">
    <name type="scientific">Bimuria novae-zelandiae CBS 107.79</name>
    <dbReference type="NCBI Taxonomy" id="1447943"/>
    <lineage>
        <taxon>Eukaryota</taxon>
        <taxon>Fungi</taxon>
        <taxon>Dikarya</taxon>
        <taxon>Ascomycota</taxon>
        <taxon>Pezizomycotina</taxon>
        <taxon>Dothideomycetes</taxon>
        <taxon>Pleosporomycetidae</taxon>
        <taxon>Pleosporales</taxon>
        <taxon>Massarineae</taxon>
        <taxon>Didymosphaeriaceae</taxon>
        <taxon>Bimuria</taxon>
    </lineage>
</organism>
<keyword evidence="8" id="KW-1185">Reference proteome</keyword>
<dbReference type="GO" id="GO:0005634">
    <property type="term" value="C:nucleus"/>
    <property type="evidence" value="ECO:0007669"/>
    <property type="project" value="TreeGrafter"/>
</dbReference>
<name>A0A6A5UMK1_9PLEO</name>
<dbReference type="PANTHER" id="PTHR12606:SF141">
    <property type="entry name" value="GH15225P-RELATED"/>
    <property type="match status" value="1"/>
</dbReference>
<dbReference type="GO" id="GO:0016926">
    <property type="term" value="P:protein desumoylation"/>
    <property type="evidence" value="ECO:0007669"/>
    <property type="project" value="TreeGrafter"/>
</dbReference>
<evidence type="ECO:0000259" key="6">
    <source>
        <dbReference type="PROSITE" id="PS50600"/>
    </source>
</evidence>
<keyword evidence="3" id="KW-0378">Hydrolase</keyword>
<feature type="region of interest" description="Disordered" evidence="5">
    <location>
        <begin position="260"/>
        <end position="279"/>
    </location>
</feature>
<dbReference type="SUPFAM" id="SSF54001">
    <property type="entry name" value="Cysteine proteinases"/>
    <property type="match status" value="1"/>
</dbReference>
<dbReference type="InterPro" id="IPR038765">
    <property type="entry name" value="Papain-like_cys_pep_sf"/>
</dbReference>
<keyword evidence="2" id="KW-0645">Protease</keyword>
<protein>
    <submittedName>
        <fullName evidence="7">Cysteine proteinase</fullName>
    </submittedName>
</protein>
<evidence type="ECO:0000313" key="7">
    <source>
        <dbReference type="EMBL" id="KAF1966161.1"/>
    </source>
</evidence>
<feature type="compositionally biased region" description="Polar residues" evidence="5">
    <location>
        <begin position="89"/>
        <end position="112"/>
    </location>
</feature>
<evidence type="ECO:0000313" key="8">
    <source>
        <dbReference type="Proteomes" id="UP000800036"/>
    </source>
</evidence>
<gene>
    <name evidence="7" type="ORF">BU23DRAFT_603736</name>
</gene>
<dbReference type="Proteomes" id="UP000800036">
    <property type="component" value="Unassembled WGS sequence"/>
</dbReference>
<evidence type="ECO:0000256" key="5">
    <source>
        <dbReference type="SAM" id="MobiDB-lite"/>
    </source>
</evidence>
<dbReference type="PANTHER" id="PTHR12606">
    <property type="entry name" value="SENTRIN/SUMO-SPECIFIC PROTEASE"/>
    <property type="match status" value="1"/>
</dbReference>
<dbReference type="Gene3D" id="3.40.395.10">
    <property type="entry name" value="Adenoviral Proteinase, Chain A"/>
    <property type="match status" value="1"/>
</dbReference>
<feature type="domain" description="Ubiquitin-like protease family profile" evidence="6">
    <location>
        <begin position="467"/>
        <end position="647"/>
    </location>
</feature>
<reference evidence="7" key="1">
    <citation type="journal article" date="2020" name="Stud. Mycol.">
        <title>101 Dothideomycetes genomes: a test case for predicting lifestyles and emergence of pathogens.</title>
        <authorList>
            <person name="Haridas S."/>
            <person name="Albert R."/>
            <person name="Binder M."/>
            <person name="Bloem J."/>
            <person name="Labutti K."/>
            <person name="Salamov A."/>
            <person name="Andreopoulos B."/>
            <person name="Baker S."/>
            <person name="Barry K."/>
            <person name="Bills G."/>
            <person name="Bluhm B."/>
            <person name="Cannon C."/>
            <person name="Castanera R."/>
            <person name="Culley D."/>
            <person name="Daum C."/>
            <person name="Ezra D."/>
            <person name="Gonzalez J."/>
            <person name="Henrissat B."/>
            <person name="Kuo A."/>
            <person name="Liang C."/>
            <person name="Lipzen A."/>
            <person name="Lutzoni F."/>
            <person name="Magnuson J."/>
            <person name="Mondo S."/>
            <person name="Nolan M."/>
            <person name="Ohm R."/>
            <person name="Pangilinan J."/>
            <person name="Park H.-J."/>
            <person name="Ramirez L."/>
            <person name="Alfaro M."/>
            <person name="Sun H."/>
            <person name="Tritt A."/>
            <person name="Yoshinaga Y."/>
            <person name="Zwiers L.-H."/>
            <person name="Turgeon B."/>
            <person name="Goodwin S."/>
            <person name="Spatafora J."/>
            <person name="Crous P."/>
            <person name="Grigoriev I."/>
        </authorList>
    </citation>
    <scope>NUCLEOTIDE SEQUENCE</scope>
    <source>
        <strain evidence="7">CBS 107.79</strain>
    </source>
</reference>
<proteinExistence type="inferred from homology"/>
<feature type="region of interest" description="Disordered" evidence="5">
    <location>
        <begin position="83"/>
        <end position="123"/>
    </location>
</feature>
<dbReference type="GO" id="GO:0016929">
    <property type="term" value="F:deSUMOylase activity"/>
    <property type="evidence" value="ECO:0007669"/>
    <property type="project" value="TreeGrafter"/>
</dbReference>